<keyword evidence="11" id="KW-0460">Magnesium</keyword>
<organism evidence="12 13">
    <name type="scientific">Hypnocyclicus thermotrophus</name>
    <dbReference type="NCBI Taxonomy" id="1627895"/>
    <lineage>
        <taxon>Bacteria</taxon>
        <taxon>Fusobacteriati</taxon>
        <taxon>Fusobacteriota</taxon>
        <taxon>Fusobacteriia</taxon>
        <taxon>Fusobacteriales</taxon>
        <taxon>Fusobacteriaceae</taxon>
        <taxon>Hypnocyclicus</taxon>
    </lineage>
</organism>
<comment type="function">
    <text evidence="11">Catalyzes the specific phosphorylation of the 3-hydroxyl group of shikimic acid using ATP as a cosubstrate.</text>
</comment>
<feature type="binding site" evidence="11">
    <location>
        <begin position="12"/>
        <end position="17"/>
    </location>
    <ligand>
        <name>ATP</name>
        <dbReference type="ChEBI" id="CHEBI:30616"/>
    </ligand>
</feature>
<evidence type="ECO:0000256" key="2">
    <source>
        <dbReference type="ARBA" id="ARBA00006997"/>
    </source>
</evidence>
<dbReference type="SUPFAM" id="SSF52540">
    <property type="entry name" value="P-loop containing nucleoside triphosphate hydrolases"/>
    <property type="match status" value="1"/>
</dbReference>
<sequence>MKTNLALIGFMGVGKTTIGKVLAKKIDMNFFDLDYEIMKRENMKVNEIFKEKGEHYFRNLEEEIIKECETMSNTIIATGGGTILNKNNLLSLRKHANICLISTSIDNIYKRVMRRPNKRPLLICKDTYEKIKKLLNDRKDIYKNSCDFEVYNKNEDLDEITDIIKKIYIEEM</sequence>
<dbReference type="PROSITE" id="PS01128">
    <property type="entry name" value="SHIKIMATE_KINASE"/>
    <property type="match status" value="1"/>
</dbReference>
<dbReference type="RefSeq" id="WP_134112599.1">
    <property type="nucleotide sequence ID" value="NZ_SOBG01000002.1"/>
</dbReference>
<proteinExistence type="inferred from homology"/>
<feature type="binding site" evidence="11">
    <location>
        <position position="34"/>
    </location>
    <ligand>
        <name>substrate</name>
    </ligand>
</feature>
<evidence type="ECO:0000313" key="13">
    <source>
        <dbReference type="Proteomes" id="UP000294678"/>
    </source>
</evidence>
<dbReference type="InterPro" id="IPR027417">
    <property type="entry name" value="P-loop_NTPase"/>
</dbReference>
<evidence type="ECO:0000256" key="10">
    <source>
        <dbReference type="ARBA" id="ARBA00048567"/>
    </source>
</evidence>
<evidence type="ECO:0000256" key="9">
    <source>
        <dbReference type="ARBA" id="ARBA00023141"/>
    </source>
</evidence>
<dbReference type="Pfam" id="PF01202">
    <property type="entry name" value="SKI"/>
    <property type="match status" value="1"/>
</dbReference>
<dbReference type="CDD" id="cd00464">
    <property type="entry name" value="SK"/>
    <property type="match status" value="1"/>
</dbReference>
<dbReference type="EMBL" id="SOBG01000002">
    <property type="protein sequence ID" value="TDT72013.1"/>
    <property type="molecule type" value="Genomic_DNA"/>
</dbReference>
<dbReference type="HAMAP" id="MF_00109">
    <property type="entry name" value="Shikimate_kinase"/>
    <property type="match status" value="1"/>
</dbReference>
<keyword evidence="8 11" id="KW-0067">ATP-binding</keyword>
<dbReference type="PANTHER" id="PTHR21087">
    <property type="entry name" value="SHIKIMATE KINASE"/>
    <property type="match status" value="1"/>
</dbReference>
<keyword evidence="6 11" id="KW-0547">Nucleotide-binding</keyword>
<comment type="subunit">
    <text evidence="11">Monomer.</text>
</comment>
<gene>
    <name evidence="11" type="primary">aroK</name>
    <name evidence="12" type="ORF">EV215_0708</name>
</gene>
<keyword evidence="4 11" id="KW-0028">Amino-acid biosynthesis</keyword>
<keyword evidence="7 11" id="KW-0418">Kinase</keyword>
<reference evidence="12 13" key="1">
    <citation type="submission" date="2019-03" db="EMBL/GenBank/DDBJ databases">
        <title>Genomic Encyclopedia of Type Strains, Phase IV (KMG-IV): sequencing the most valuable type-strain genomes for metagenomic binning, comparative biology and taxonomic classification.</title>
        <authorList>
            <person name="Goeker M."/>
        </authorList>
    </citation>
    <scope>NUCLEOTIDE SEQUENCE [LARGE SCALE GENOMIC DNA]</scope>
    <source>
        <strain evidence="12 13">DSM 100055</strain>
    </source>
</reference>
<keyword evidence="9 11" id="KW-0057">Aromatic amino acid biosynthesis</keyword>
<feature type="binding site" evidence="11">
    <location>
        <position position="138"/>
    </location>
    <ligand>
        <name>substrate</name>
    </ligand>
</feature>
<evidence type="ECO:0000256" key="8">
    <source>
        <dbReference type="ARBA" id="ARBA00022840"/>
    </source>
</evidence>
<evidence type="ECO:0000256" key="5">
    <source>
        <dbReference type="ARBA" id="ARBA00022679"/>
    </source>
</evidence>
<comment type="pathway">
    <text evidence="1 11">Metabolic intermediate biosynthesis; chorismate biosynthesis; chorismate from D-erythrose 4-phosphate and phosphoenolpyruvate: step 5/7.</text>
</comment>
<dbReference type="GO" id="GO:0008652">
    <property type="term" value="P:amino acid biosynthetic process"/>
    <property type="evidence" value="ECO:0007669"/>
    <property type="project" value="UniProtKB-KW"/>
</dbReference>
<evidence type="ECO:0000256" key="7">
    <source>
        <dbReference type="ARBA" id="ARBA00022777"/>
    </source>
</evidence>
<comment type="cofactor">
    <cofactor evidence="11">
        <name>Mg(2+)</name>
        <dbReference type="ChEBI" id="CHEBI:18420"/>
    </cofactor>
    <text evidence="11">Binds 1 Mg(2+) ion per subunit.</text>
</comment>
<accession>A0AA46I671</accession>
<keyword evidence="5 11" id="KW-0808">Transferase</keyword>
<comment type="similarity">
    <text evidence="2 11">Belongs to the shikimate kinase family.</text>
</comment>
<evidence type="ECO:0000256" key="6">
    <source>
        <dbReference type="ARBA" id="ARBA00022741"/>
    </source>
</evidence>
<evidence type="ECO:0000256" key="3">
    <source>
        <dbReference type="ARBA" id="ARBA00012154"/>
    </source>
</evidence>
<dbReference type="InterPro" id="IPR000623">
    <property type="entry name" value="Shikimate_kinase/TSH1"/>
</dbReference>
<keyword evidence="13" id="KW-1185">Reference proteome</keyword>
<dbReference type="InterPro" id="IPR023000">
    <property type="entry name" value="Shikimate_kinase_CS"/>
</dbReference>
<name>A0AA46I671_9FUSO</name>
<evidence type="ECO:0000256" key="1">
    <source>
        <dbReference type="ARBA" id="ARBA00004842"/>
    </source>
</evidence>
<keyword evidence="11" id="KW-0963">Cytoplasm</keyword>
<dbReference type="GO" id="GO:0000287">
    <property type="term" value="F:magnesium ion binding"/>
    <property type="evidence" value="ECO:0007669"/>
    <property type="project" value="UniProtKB-UniRule"/>
</dbReference>
<comment type="subcellular location">
    <subcellularLocation>
        <location evidence="11">Cytoplasm</location>
    </subcellularLocation>
</comment>
<dbReference type="Proteomes" id="UP000294678">
    <property type="component" value="Unassembled WGS sequence"/>
</dbReference>
<feature type="binding site" evidence="11">
    <location>
        <position position="119"/>
    </location>
    <ligand>
        <name>ATP</name>
        <dbReference type="ChEBI" id="CHEBI:30616"/>
    </ligand>
</feature>
<evidence type="ECO:0000313" key="12">
    <source>
        <dbReference type="EMBL" id="TDT72013.1"/>
    </source>
</evidence>
<evidence type="ECO:0000256" key="4">
    <source>
        <dbReference type="ARBA" id="ARBA00022605"/>
    </source>
</evidence>
<comment type="catalytic activity">
    <reaction evidence="10 11">
        <text>shikimate + ATP = 3-phosphoshikimate + ADP + H(+)</text>
        <dbReference type="Rhea" id="RHEA:13121"/>
        <dbReference type="ChEBI" id="CHEBI:15378"/>
        <dbReference type="ChEBI" id="CHEBI:30616"/>
        <dbReference type="ChEBI" id="CHEBI:36208"/>
        <dbReference type="ChEBI" id="CHEBI:145989"/>
        <dbReference type="ChEBI" id="CHEBI:456216"/>
        <dbReference type="EC" id="2.7.1.71"/>
    </reaction>
</comment>
<dbReference type="GO" id="GO:0009423">
    <property type="term" value="P:chorismate biosynthetic process"/>
    <property type="evidence" value="ECO:0007669"/>
    <property type="project" value="UniProtKB-UniRule"/>
</dbReference>
<feature type="binding site" evidence="11">
    <location>
        <position position="58"/>
    </location>
    <ligand>
        <name>substrate</name>
    </ligand>
</feature>
<dbReference type="GO" id="GO:0009073">
    <property type="term" value="P:aromatic amino acid family biosynthetic process"/>
    <property type="evidence" value="ECO:0007669"/>
    <property type="project" value="UniProtKB-KW"/>
</dbReference>
<evidence type="ECO:0000256" key="11">
    <source>
        <dbReference type="HAMAP-Rule" id="MF_00109"/>
    </source>
</evidence>
<protein>
    <recommendedName>
        <fullName evidence="3 11">Shikimate kinase</fullName>
        <shortName evidence="11">SK</shortName>
        <ecNumber evidence="3 11">2.7.1.71</ecNumber>
    </recommendedName>
</protein>
<dbReference type="Gene3D" id="3.40.50.300">
    <property type="entry name" value="P-loop containing nucleotide triphosphate hydrolases"/>
    <property type="match status" value="1"/>
</dbReference>
<feature type="binding site" evidence="11">
    <location>
        <position position="80"/>
    </location>
    <ligand>
        <name>substrate</name>
    </ligand>
</feature>
<comment type="caution">
    <text evidence="12">The sequence shown here is derived from an EMBL/GenBank/DDBJ whole genome shotgun (WGS) entry which is preliminary data.</text>
</comment>
<dbReference type="GO" id="GO:0005524">
    <property type="term" value="F:ATP binding"/>
    <property type="evidence" value="ECO:0007669"/>
    <property type="project" value="UniProtKB-UniRule"/>
</dbReference>
<keyword evidence="11" id="KW-0479">Metal-binding</keyword>
<dbReference type="AlphaFoldDB" id="A0AA46I671"/>
<dbReference type="PRINTS" id="PR01100">
    <property type="entry name" value="SHIKIMTKNASE"/>
</dbReference>
<dbReference type="GO" id="GO:0004765">
    <property type="term" value="F:shikimate kinase activity"/>
    <property type="evidence" value="ECO:0007669"/>
    <property type="project" value="UniProtKB-UniRule"/>
</dbReference>
<comment type="caution">
    <text evidence="11">Lacks conserved residue(s) required for the propagation of feature annotation.</text>
</comment>
<dbReference type="GO" id="GO:0005829">
    <property type="term" value="C:cytosol"/>
    <property type="evidence" value="ECO:0007669"/>
    <property type="project" value="TreeGrafter"/>
</dbReference>
<feature type="binding site" evidence="11">
    <location>
        <position position="16"/>
    </location>
    <ligand>
        <name>Mg(2+)</name>
        <dbReference type="ChEBI" id="CHEBI:18420"/>
    </ligand>
</feature>
<dbReference type="EC" id="2.7.1.71" evidence="3 11"/>
<dbReference type="PANTHER" id="PTHR21087:SF16">
    <property type="entry name" value="SHIKIMATE KINASE 1, CHLOROPLASTIC"/>
    <property type="match status" value="1"/>
</dbReference>
<dbReference type="InterPro" id="IPR031322">
    <property type="entry name" value="Shikimate/glucono_kinase"/>
</dbReference>